<name>A0A4R8DII3_9BACT</name>
<dbReference type="AlphaFoldDB" id="A0A4R8DII3"/>
<evidence type="ECO:0000313" key="2">
    <source>
        <dbReference type="EMBL" id="TDW96976.1"/>
    </source>
</evidence>
<comment type="caution">
    <text evidence="2">The sequence shown here is derived from an EMBL/GenBank/DDBJ whole genome shotgun (WGS) entry which is preliminary data.</text>
</comment>
<feature type="chain" id="PRO_5020624997" evidence="1">
    <location>
        <begin position="22"/>
        <end position="342"/>
    </location>
</feature>
<dbReference type="RefSeq" id="WP_133998368.1">
    <property type="nucleotide sequence ID" value="NZ_SODV01000002.1"/>
</dbReference>
<proteinExistence type="predicted"/>
<keyword evidence="1" id="KW-0732">Signal</keyword>
<dbReference type="PROSITE" id="PS51257">
    <property type="entry name" value="PROKAR_LIPOPROTEIN"/>
    <property type="match status" value="1"/>
</dbReference>
<gene>
    <name evidence="2" type="ORF">EDB95_4812</name>
</gene>
<keyword evidence="3" id="KW-1185">Reference proteome</keyword>
<protein>
    <submittedName>
        <fullName evidence="2">Uncharacterized protein</fullName>
    </submittedName>
</protein>
<accession>A0A4R8DII3</accession>
<evidence type="ECO:0000256" key="1">
    <source>
        <dbReference type="SAM" id="SignalP"/>
    </source>
</evidence>
<evidence type="ECO:0000313" key="3">
    <source>
        <dbReference type="Proteomes" id="UP000294498"/>
    </source>
</evidence>
<dbReference type="Proteomes" id="UP000294498">
    <property type="component" value="Unassembled WGS sequence"/>
</dbReference>
<sequence length="342" mass="38619">MKTSTLLLLSFLLFISCRHTSHDLNIPSSIDPIRSTDDQGIPGTPLYLPLPLGWQLDTPRQLLYFRDSSILIKIRYTAHASFRDDFPYIERTLDTLFKRRPAPLYYKRVFRTSYDTALLYYAPSSHQGKEQVVYLFGNRESYVTALAQFNAGDNKARDSAVATLLSLYVSDIAAGVPVLDRPMEGPVVTSFMPIVYNLDTVHANFRLAERGSLGDIYTAPGSRDTIIITPATPTMEDRLAGMDSHALMVIEDLGQIRADREIMRGMTKGDVDATELVGTKVKPSGTCEVYALTRHEKNQYLVFTAYLYDDTARQINVVRRLARGLTLKPRGWYLGYKEILEN</sequence>
<feature type="signal peptide" evidence="1">
    <location>
        <begin position="1"/>
        <end position="21"/>
    </location>
</feature>
<reference evidence="2 3" key="1">
    <citation type="submission" date="2019-03" db="EMBL/GenBank/DDBJ databases">
        <title>Genomic Encyclopedia of Type Strains, Phase IV (KMG-IV): sequencing the most valuable type-strain genomes for metagenomic binning, comparative biology and taxonomic classification.</title>
        <authorList>
            <person name="Goeker M."/>
        </authorList>
    </citation>
    <scope>NUCLEOTIDE SEQUENCE [LARGE SCALE GENOMIC DNA]</scope>
    <source>
        <strain evidence="2 3">DSM 100059</strain>
    </source>
</reference>
<dbReference type="EMBL" id="SODV01000002">
    <property type="protein sequence ID" value="TDW96976.1"/>
    <property type="molecule type" value="Genomic_DNA"/>
</dbReference>
<organism evidence="2 3">
    <name type="scientific">Dinghuibacter silviterrae</name>
    <dbReference type="NCBI Taxonomy" id="1539049"/>
    <lineage>
        <taxon>Bacteria</taxon>
        <taxon>Pseudomonadati</taxon>
        <taxon>Bacteroidota</taxon>
        <taxon>Chitinophagia</taxon>
        <taxon>Chitinophagales</taxon>
        <taxon>Chitinophagaceae</taxon>
        <taxon>Dinghuibacter</taxon>
    </lineage>
</organism>